<evidence type="ECO:0000313" key="3">
    <source>
        <dbReference type="Proteomes" id="UP000886891"/>
    </source>
</evidence>
<dbReference type="Proteomes" id="UP000886891">
    <property type="component" value="Unassembled WGS sequence"/>
</dbReference>
<feature type="transmembrane region" description="Helical" evidence="1">
    <location>
        <begin position="20"/>
        <end position="38"/>
    </location>
</feature>
<keyword evidence="1" id="KW-0472">Membrane</keyword>
<gene>
    <name evidence="2" type="ORF">IAB14_06205</name>
</gene>
<accession>A0A9D1SXT8</accession>
<comment type="caution">
    <text evidence="2">The sequence shown here is derived from an EMBL/GenBank/DDBJ whole genome shotgun (WGS) entry which is preliminary data.</text>
</comment>
<organism evidence="2 3">
    <name type="scientific">Candidatus Stercoripulliclostridium merdipullorum</name>
    <dbReference type="NCBI Taxonomy" id="2840952"/>
    <lineage>
        <taxon>Bacteria</taxon>
        <taxon>Bacillati</taxon>
        <taxon>Bacillota</taxon>
        <taxon>Clostridia</taxon>
        <taxon>Eubacteriales</taxon>
        <taxon>Candidatus Stercoripulliclostridium</taxon>
    </lineage>
</organism>
<proteinExistence type="predicted"/>
<evidence type="ECO:0000313" key="2">
    <source>
        <dbReference type="EMBL" id="HIV00685.1"/>
    </source>
</evidence>
<keyword evidence="1" id="KW-0812">Transmembrane</keyword>
<keyword evidence="1" id="KW-1133">Transmembrane helix</keyword>
<dbReference type="AlphaFoldDB" id="A0A9D1SXT8"/>
<dbReference type="EMBL" id="DVOH01000049">
    <property type="protein sequence ID" value="HIV00685.1"/>
    <property type="molecule type" value="Genomic_DNA"/>
</dbReference>
<protein>
    <submittedName>
        <fullName evidence="2">Uncharacterized protein</fullName>
    </submittedName>
</protein>
<name>A0A9D1SXT8_9FIRM</name>
<evidence type="ECO:0000256" key="1">
    <source>
        <dbReference type="SAM" id="Phobius"/>
    </source>
</evidence>
<sequence length="46" mass="5149">MQVLCRKGKAHRWEYVGGEVFVGLGLIAMVLVGSLLPLDAELFYIR</sequence>
<reference evidence="2" key="2">
    <citation type="journal article" date="2021" name="PeerJ">
        <title>Extensive microbial diversity within the chicken gut microbiome revealed by metagenomics and culture.</title>
        <authorList>
            <person name="Gilroy R."/>
            <person name="Ravi A."/>
            <person name="Getino M."/>
            <person name="Pursley I."/>
            <person name="Horton D.L."/>
            <person name="Alikhan N.F."/>
            <person name="Baker D."/>
            <person name="Gharbi K."/>
            <person name="Hall N."/>
            <person name="Watson M."/>
            <person name="Adriaenssens E.M."/>
            <person name="Foster-Nyarko E."/>
            <person name="Jarju S."/>
            <person name="Secka A."/>
            <person name="Antonio M."/>
            <person name="Oren A."/>
            <person name="Chaudhuri R.R."/>
            <person name="La Ragione R."/>
            <person name="Hildebrand F."/>
            <person name="Pallen M.J."/>
        </authorList>
    </citation>
    <scope>NUCLEOTIDE SEQUENCE</scope>
    <source>
        <strain evidence="2">23406</strain>
    </source>
</reference>
<reference evidence="2" key="1">
    <citation type="submission" date="2020-10" db="EMBL/GenBank/DDBJ databases">
        <authorList>
            <person name="Gilroy R."/>
        </authorList>
    </citation>
    <scope>NUCLEOTIDE SEQUENCE</scope>
    <source>
        <strain evidence="2">23406</strain>
    </source>
</reference>